<protein>
    <recommendedName>
        <fullName evidence="2">Stress-response A/B barrel domain-containing protein</fullName>
    </recommendedName>
</protein>
<feature type="domain" description="Stress-response A/B barrel" evidence="2">
    <location>
        <begin position="39"/>
        <end position="141"/>
    </location>
</feature>
<keyword evidence="4" id="KW-1185">Reference proteome</keyword>
<evidence type="ECO:0000259" key="2">
    <source>
        <dbReference type="PROSITE" id="PS51502"/>
    </source>
</evidence>
<dbReference type="PANTHER" id="PTHR33178">
    <property type="match status" value="1"/>
</dbReference>
<organism evidence="3 4">
    <name type="scientific">Vitis vinifera</name>
    <name type="common">Grape</name>
    <dbReference type="NCBI Taxonomy" id="29760"/>
    <lineage>
        <taxon>Eukaryota</taxon>
        <taxon>Viridiplantae</taxon>
        <taxon>Streptophyta</taxon>
        <taxon>Embryophyta</taxon>
        <taxon>Tracheophyta</taxon>
        <taxon>Spermatophyta</taxon>
        <taxon>Magnoliopsida</taxon>
        <taxon>eudicotyledons</taxon>
        <taxon>Gunneridae</taxon>
        <taxon>Pentapetalae</taxon>
        <taxon>rosids</taxon>
        <taxon>Vitales</taxon>
        <taxon>Vitaceae</taxon>
        <taxon>Viteae</taxon>
        <taxon>Vitis</taxon>
    </lineage>
</organism>
<dbReference type="HOGENOM" id="CLU_1762105_0_0_1"/>
<gene>
    <name evidence="3" type="ordered locus">VIT_05s0077g00370</name>
</gene>
<dbReference type="GO" id="GO:0009865">
    <property type="term" value="P:pollen tube adhesion"/>
    <property type="evidence" value="ECO:0000318"/>
    <property type="project" value="GO_Central"/>
</dbReference>
<dbReference type="InterPro" id="IPR011008">
    <property type="entry name" value="Dimeric_a/b-barrel"/>
</dbReference>
<dbReference type="Gene3D" id="3.30.70.100">
    <property type="match status" value="1"/>
</dbReference>
<dbReference type="PaxDb" id="29760-VIT_05s0077g00370.t01"/>
<evidence type="ECO:0000256" key="1">
    <source>
        <dbReference type="ARBA" id="ARBA00011738"/>
    </source>
</evidence>
<dbReference type="SUPFAM" id="SSF54909">
    <property type="entry name" value="Dimeric alpha+beta barrel"/>
    <property type="match status" value="1"/>
</dbReference>
<proteinExistence type="predicted"/>
<dbReference type="InterPro" id="IPR013097">
    <property type="entry name" value="Dabb"/>
</dbReference>
<dbReference type="eggNOG" id="ENOG502SSR8">
    <property type="taxonomic scope" value="Eukaryota"/>
</dbReference>
<evidence type="ECO:0000313" key="3">
    <source>
        <dbReference type="EMBL" id="CCB47945.1"/>
    </source>
</evidence>
<dbReference type="AlphaFoldDB" id="F6H6Z6"/>
<dbReference type="PROSITE" id="PS51502">
    <property type="entry name" value="S_R_A_B_BARREL"/>
    <property type="match status" value="1"/>
</dbReference>
<dbReference type="PANTHER" id="PTHR33178:SF10">
    <property type="entry name" value="STRESS-RESPONSE A_B BARREL DOMAIN-CONTAINING PROTEIN"/>
    <property type="match status" value="1"/>
</dbReference>
<name>F6H6Z6_VITVI</name>
<dbReference type="EMBL" id="FN595246">
    <property type="protein sequence ID" value="CCB47945.1"/>
    <property type="molecule type" value="Genomic_DNA"/>
</dbReference>
<evidence type="ECO:0000313" key="4">
    <source>
        <dbReference type="Proteomes" id="UP000009183"/>
    </source>
</evidence>
<reference evidence="4" key="1">
    <citation type="journal article" date="2007" name="Nature">
        <title>The grapevine genome sequence suggests ancestral hexaploidization in major angiosperm phyla.</title>
        <authorList>
            <consortium name="The French-Italian Public Consortium for Grapevine Genome Characterization."/>
            <person name="Jaillon O."/>
            <person name="Aury J.-M."/>
            <person name="Noel B."/>
            <person name="Policriti A."/>
            <person name="Clepet C."/>
            <person name="Casagrande A."/>
            <person name="Choisne N."/>
            <person name="Aubourg S."/>
            <person name="Vitulo N."/>
            <person name="Jubin C."/>
            <person name="Vezzi A."/>
            <person name="Legeai F."/>
            <person name="Hugueney P."/>
            <person name="Dasilva C."/>
            <person name="Horner D."/>
            <person name="Mica E."/>
            <person name="Jublot D."/>
            <person name="Poulain J."/>
            <person name="Bruyere C."/>
            <person name="Billault A."/>
            <person name="Segurens B."/>
            <person name="Gouyvenoux M."/>
            <person name="Ugarte E."/>
            <person name="Cattonaro F."/>
            <person name="Anthouard V."/>
            <person name="Vico V."/>
            <person name="Del Fabbro C."/>
            <person name="Alaux M."/>
            <person name="Di Gaspero G."/>
            <person name="Dumas V."/>
            <person name="Felice N."/>
            <person name="Paillard S."/>
            <person name="Juman I."/>
            <person name="Moroldo M."/>
            <person name="Scalabrin S."/>
            <person name="Canaguier A."/>
            <person name="Le Clainche I."/>
            <person name="Malacrida G."/>
            <person name="Durand E."/>
            <person name="Pesole G."/>
            <person name="Laucou V."/>
            <person name="Chatelet P."/>
            <person name="Merdinoglu D."/>
            <person name="Delledonne M."/>
            <person name="Pezzotti M."/>
            <person name="Lecharny A."/>
            <person name="Scarpelli C."/>
            <person name="Artiguenave F."/>
            <person name="Pe M.E."/>
            <person name="Valle G."/>
            <person name="Morgante M."/>
            <person name="Caboche M."/>
            <person name="Adam-Blondon A.-F."/>
            <person name="Weissenbach J."/>
            <person name="Quetier F."/>
            <person name="Wincker P."/>
        </authorList>
    </citation>
    <scope>NUCLEOTIDE SEQUENCE [LARGE SCALE GENOMIC DNA]</scope>
    <source>
        <strain evidence="4">cv. Pinot noir / PN40024</strain>
    </source>
</reference>
<comment type="subunit">
    <text evidence="1">Homodimer.</text>
</comment>
<dbReference type="SMART" id="SM00886">
    <property type="entry name" value="Dabb"/>
    <property type="match status" value="1"/>
</dbReference>
<accession>F6H6Z6</accession>
<dbReference type="InParanoid" id="F6H6Z6"/>
<sequence>MRRKNATTKTNPVRMANTIHVVSKDDITFAQEIFGSSVLTHFSSENLLKGCLPKVLEGLRRECRTWRGRPLRLVVWARGVVPRRCGGKDVSIENMHQGFTHVFESTFESVEGIAEYVSHPAHVEFANLFLPHLEKVIVFDYKPITVHL</sequence>
<dbReference type="InterPro" id="IPR044662">
    <property type="entry name" value="HS1/DABB1-like"/>
</dbReference>
<dbReference type="Pfam" id="PF07876">
    <property type="entry name" value="Dabb"/>
    <property type="match status" value="1"/>
</dbReference>
<dbReference type="Proteomes" id="UP000009183">
    <property type="component" value="Chromosome 5"/>
</dbReference>